<keyword evidence="3" id="KW-1185">Reference proteome</keyword>
<organism evidence="2 3">
    <name type="scientific">Erythrobacter insulae</name>
    <dbReference type="NCBI Taxonomy" id="2584124"/>
    <lineage>
        <taxon>Bacteria</taxon>
        <taxon>Pseudomonadati</taxon>
        <taxon>Pseudomonadota</taxon>
        <taxon>Alphaproteobacteria</taxon>
        <taxon>Sphingomonadales</taxon>
        <taxon>Erythrobacteraceae</taxon>
        <taxon>Erythrobacter/Porphyrobacter group</taxon>
        <taxon>Erythrobacter</taxon>
    </lineage>
</organism>
<dbReference type="InterPro" id="IPR011659">
    <property type="entry name" value="WD40"/>
</dbReference>
<dbReference type="Pfam" id="PF07676">
    <property type="entry name" value="PD40"/>
    <property type="match status" value="3"/>
</dbReference>
<dbReference type="Gene3D" id="2.120.10.30">
    <property type="entry name" value="TolB, C-terminal domain"/>
    <property type="match status" value="1"/>
</dbReference>
<protein>
    <submittedName>
        <fullName evidence="2">Uncharacterized protein</fullName>
    </submittedName>
</protein>
<dbReference type="SUPFAM" id="SSF82171">
    <property type="entry name" value="DPP6 N-terminal domain-like"/>
    <property type="match status" value="1"/>
</dbReference>
<dbReference type="InterPro" id="IPR011042">
    <property type="entry name" value="6-blade_b-propeller_TolB-like"/>
</dbReference>
<reference evidence="2 3" key="1">
    <citation type="submission" date="2019-06" db="EMBL/GenBank/DDBJ databases">
        <title>Erythrobacter insulae sp. nov., isolated from a tidal flat.</title>
        <authorList>
            <person name="Yoon J.-H."/>
        </authorList>
    </citation>
    <scope>NUCLEOTIDE SEQUENCE [LARGE SCALE GENOMIC DNA]</scope>
    <source>
        <strain evidence="2 3">JBTF-M21</strain>
    </source>
</reference>
<dbReference type="EMBL" id="VHJK01000001">
    <property type="protein sequence ID" value="TRD11221.1"/>
    <property type="molecule type" value="Genomic_DNA"/>
</dbReference>
<accession>A0A547PAP5</accession>
<sequence length="337" mass="36542">MMKQGFIYAAAATFATGAGFALLGNSAAQSARDTSADATSTAPRAAQLFAPEDLRQSGRITFTPAISPDGQTLYFPQADCALIWECPQELFMAKREGSGWSKPLKVEVTAGERVEWPSFSPDGRYLLFSWATQRARHGRDVFEDFDLYRLDLSREGAEPEPIDEPDINRIRSGRLAKLRFVHNETAPNLTVDGDLYFWTERLDGVGNRDVYVAPAAPGGGFQAARPVEGPVNSPGNDAGAWVNPAGDLMLVNYSDRGGSGSTDVFLSVKRDDIWSDPVNLGASINSANNDFAARITPDNQHVLFTSDRPVGAAEPGLFQVWSVPVSSIPKLKNALSR</sequence>
<feature type="chain" id="PRO_5022214825" evidence="1">
    <location>
        <begin position="24"/>
        <end position="337"/>
    </location>
</feature>
<feature type="signal peptide" evidence="1">
    <location>
        <begin position="1"/>
        <end position="23"/>
    </location>
</feature>
<dbReference type="Proteomes" id="UP000316343">
    <property type="component" value="Unassembled WGS sequence"/>
</dbReference>
<comment type="caution">
    <text evidence="2">The sequence shown here is derived from an EMBL/GenBank/DDBJ whole genome shotgun (WGS) entry which is preliminary data.</text>
</comment>
<name>A0A547PAP5_9SPHN</name>
<gene>
    <name evidence="2" type="ORF">FGU71_04705</name>
</gene>
<dbReference type="OrthoDB" id="9809364at2"/>
<proteinExistence type="predicted"/>
<evidence type="ECO:0000313" key="2">
    <source>
        <dbReference type="EMBL" id="TRD11221.1"/>
    </source>
</evidence>
<evidence type="ECO:0000256" key="1">
    <source>
        <dbReference type="SAM" id="SignalP"/>
    </source>
</evidence>
<dbReference type="AlphaFoldDB" id="A0A547PAP5"/>
<keyword evidence="1" id="KW-0732">Signal</keyword>
<dbReference type="RefSeq" id="WP_142787486.1">
    <property type="nucleotide sequence ID" value="NZ_VHJK01000001.1"/>
</dbReference>
<evidence type="ECO:0000313" key="3">
    <source>
        <dbReference type="Proteomes" id="UP000316343"/>
    </source>
</evidence>